<comment type="caution">
    <text evidence="1">The sequence shown here is derived from an EMBL/GenBank/DDBJ whole genome shotgun (WGS) entry which is preliminary data.</text>
</comment>
<evidence type="ECO:0000313" key="1">
    <source>
        <dbReference type="EMBL" id="RDX83869.1"/>
    </source>
</evidence>
<name>A0A371FZW5_MUCPR</name>
<reference evidence="1" key="1">
    <citation type="submission" date="2018-05" db="EMBL/GenBank/DDBJ databases">
        <title>Draft genome of Mucuna pruriens seed.</title>
        <authorList>
            <person name="Nnadi N.E."/>
            <person name="Vos R."/>
            <person name="Hasami M.H."/>
            <person name="Devisetty U.K."/>
            <person name="Aguiy J.C."/>
        </authorList>
    </citation>
    <scope>NUCLEOTIDE SEQUENCE [LARGE SCALE GENOMIC DNA]</scope>
    <source>
        <strain evidence="1">JCA_2017</strain>
    </source>
</reference>
<sequence>MLCVKEKCHITKKKDSLSRYFYGLNIRLLNLFLGDSDSENSIFHRSLHLINFDILRQSEPPHELATATLHTTPRVIVIFLLKVPLSADLKNPIIFNMHLYFLLLEARNINLEHVRLWGLLPIHLSAHKCRILRIKRSGEMKILEGVPHVQGQRIQHVTPSPTEKAWDQRHLFLRFQCVPDISSFLHHPEGSARYLFIGLSLHGLINNADWILKPKYFELG</sequence>
<organism evidence="1 2">
    <name type="scientific">Mucuna pruriens</name>
    <name type="common">Velvet bean</name>
    <name type="synonym">Dolichos pruriens</name>
    <dbReference type="NCBI Taxonomy" id="157652"/>
    <lineage>
        <taxon>Eukaryota</taxon>
        <taxon>Viridiplantae</taxon>
        <taxon>Streptophyta</taxon>
        <taxon>Embryophyta</taxon>
        <taxon>Tracheophyta</taxon>
        <taxon>Spermatophyta</taxon>
        <taxon>Magnoliopsida</taxon>
        <taxon>eudicotyledons</taxon>
        <taxon>Gunneridae</taxon>
        <taxon>Pentapetalae</taxon>
        <taxon>rosids</taxon>
        <taxon>fabids</taxon>
        <taxon>Fabales</taxon>
        <taxon>Fabaceae</taxon>
        <taxon>Papilionoideae</taxon>
        <taxon>50 kb inversion clade</taxon>
        <taxon>NPAAA clade</taxon>
        <taxon>indigoferoid/millettioid clade</taxon>
        <taxon>Phaseoleae</taxon>
        <taxon>Mucuna</taxon>
    </lineage>
</organism>
<gene>
    <name evidence="1" type="ORF">CR513_35166</name>
</gene>
<dbReference type="EMBL" id="QJKJ01007223">
    <property type="protein sequence ID" value="RDX83869.1"/>
    <property type="molecule type" value="Genomic_DNA"/>
</dbReference>
<dbReference type="Proteomes" id="UP000257109">
    <property type="component" value="Unassembled WGS sequence"/>
</dbReference>
<dbReference type="AlphaFoldDB" id="A0A371FZW5"/>
<evidence type="ECO:0000313" key="2">
    <source>
        <dbReference type="Proteomes" id="UP000257109"/>
    </source>
</evidence>
<protein>
    <submittedName>
        <fullName evidence="1">Uncharacterized protein</fullName>
    </submittedName>
</protein>
<feature type="non-terminal residue" evidence="1">
    <location>
        <position position="1"/>
    </location>
</feature>
<keyword evidence="2" id="KW-1185">Reference proteome</keyword>
<dbReference type="OrthoDB" id="1743262at2759"/>
<accession>A0A371FZW5</accession>
<proteinExistence type="predicted"/>